<dbReference type="PANTHER" id="PTHR43591:SF10">
    <property type="entry name" value="ABC TRANSMEMBRANE TYPE-1 DOMAIN-CONTAINING PROTEIN-RELATED"/>
    <property type="match status" value="1"/>
</dbReference>
<dbReference type="GO" id="GO:0008168">
    <property type="term" value="F:methyltransferase activity"/>
    <property type="evidence" value="ECO:0007669"/>
    <property type="project" value="TreeGrafter"/>
</dbReference>
<dbReference type="InterPro" id="IPR029063">
    <property type="entry name" value="SAM-dependent_MTases_sf"/>
</dbReference>
<evidence type="ECO:0000313" key="1">
    <source>
        <dbReference type="EMBL" id="KAK3045784.1"/>
    </source>
</evidence>
<dbReference type="EMBL" id="JAWDJX010000153">
    <property type="protein sequence ID" value="KAK3045784.1"/>
    <property type="molecule type" value="Genomic_DNA"/>
</dbReference>
<proteinExistence type="predicted"/>
<dbReference type="Proteomes" id="UP001271007">
    <property type="component" value="Unassembled WGS sequence"/>
</dbReference>
<comment type="caution">
    <text evidence="1">The sequence shown here is derived from an EMBL/GenBank/DDBJ whole genome shotgun (WGS) entry which is preliminary data.</text>
</comment>
<protein>
    <recommendedName>
        <fullName evidence="3">S-adenosyl-L-methionine-dependent methyltransferase</fullName>
    </recommendedName>
</protein>
<sequence>MSWTLLILRVTTDLSPTQPSWVRPNCFFSIDDAELAWTFPDSHFDFVHIRCLLGSIKDWPALYRQAYEHMTPGGWIQHLDMDLSFISDDGTVGDDHLMAQWSKTLFDAREMTGKTFNVLTRMSRLIQDAGFEDMQQLRKEVGKWNYHYCLQGCEGWALFLLTKVLQWRIEEIQDFVANLKAALGDKKNHAYYKIGSRLCPCSTREPLPQ</sequence>
<accession>A0AAJ0D9N1</accession>
<dbReference type="PANTHER" id="PTHR43591">
    <property type="entry name" value="METHYLTRANSFERASE"/>
    <property type="match status" value="1"/>
</dbReference>
<gene>
    <name evidence="1" type="ORF">LTR09_012673</name>
</gene>
<dbReference type="AlphaFoldDB" id="A0AAJ0D9N1"/>
<organism evidence="1 2">
    <name type="scientific">Extremus antarcticus</name>
    <dbReference type="NCBI Taxonomy" id="702011"/>
    <lineage>
        <taxon>Eukaryota</taxon>
        <taxon>Fungi</taxon>
        <taxon>Dikarya</taxon>
        <taxon>Ascomycota</taxon>
        <taxon>Pezizomycotina</taxon>
        <taxon>Dothideomycetes</taxon>
        <taxon>Dothideomycetidae</taxon>
        <taxon>Mycosphaerellales</taxon>
        <taxon>Extremaceae</taxon>
        <taxon>Extremus</taxon>
    </lineage>
</organism>
<name>A0AAJ0D9N1_9PEZI</name>
<keyword evidence="2" id="KW-1185">Reference proteome</keyword>
<dbReference type="Pfam" id="PF13489">
    <property type="entry name" value="Methyltransf_23"/>
    <property type="match status" value="1"/>
</dbReference>
<reference evidence="1" key="1">
    <citation type="submission" date="2023-04" db="EMBL/GenBank/DDBJ databases">
        <title>Black Yeasts Isolated from many extreme environments.</title>
        <authorList>
            <person name="Coleine C."/>
            <person name="Stajich J.E."/>
            <person name="Selbmann L."/>
        </authorList>
    </citation>
    <scope>NUCLEOTIDE SEQUENCE</scope>
    <source>
        <strain evidence="1">CCFEE 5312</strain>
    </source>
</reference>
<dbReference type="CDD" id="cd02440">
    <property type="entry name" value="AdoMet_MTases"/>
    <property type="match status" value="1"/>
</dbReference>
<evidence type="ECO:0008006" key="3">
    <source>
        <dbReference type="Google" id="ProtNLM"/>
    </source>
</evidence>
<dbReference type="SUPFAM" id="SSF53335">
    <property type="entry name" value="S-adenosyl-L-methionine-dependent methyltransferases"/>
    <property type="match status" value="1"/>
</dbReference>
<dbReference type="Gene3D" id="3.40.50.150">
    <property type="entry name" value="Vaccinia Virus protein VP39"/>
    <property type="match status" value="1"/>
</dbReference>
<evidence type="ECO:0000313" key="2">
    <source>
        <dbReference type="Proteomes" id="UP001271007"/>
    </source>
</evidence>